<sequence>NHSLRQVKEIHLQGFVQHIHYIKSIIVNYSDKVLPKIEESGVS</sequence>
<proteinExistence type="predicted"/>
<gene>
    <name evidence="1" type="ORF">SPELUC_LOCUS14991</name>
</gene>
<name>A0ACA9QMM7_9GLOM</name>
<reference evidence="1" key="1">
    <citation type="submission" date="2021-06" db="EMBL/GenBank/DDBJ databases">
        <authorList>
            <person name="Kallberg Y."/>
            <person name="Tangrot J."/>
            <person name="Rosling A."/>
        </authorList>
    </citation>
    <scope>NUCLEOTIDE SEQUENCE</scope>
    <source>
        <strain evidence="1">28 12/20/2015</strain>
    </source>
</reference>
<dbReference type="EMBL" id="CAJVPW010047073">
    <property type="protein sequence ID" value="CAG8758753.1"/>
    <property type="molecule type" value="Genomic_DNA"/>
</dbReference>
<protein>
    <submittedName>
        <fullName evidence="1">14624_t:CDS:1</fullName>
    </submittedName>
</protein>
<feature type="non-terminal residue" evidence="1">
    <location>
        <position position="1"/>
    </location>
</feature>
<dbReference type="Proteomes" id="UP000789366">
    <property type="component" value="Unassembled WGS sequence"/>
</dbReference>
<evidence type="ECO:0000313" key="1">
    <source>
        <dbReference type="EMBL" id="CAG8758753.1"/>
    </source>
</evidence>
<accession>A0ACA9QMM7</accession>
<organism evidence="1 2">
    <name type="scientific">Cetraspora pellucida</name>
    <dbReference type="NCBI Taxonomy" id="1433469"/>
    <lineage>
        <taxon>Eukaryota</taxon>
        <taxon>Fungi</taxon>
        <taxon>Fungi incertae sedis</taxon>
        <taxon>Mucoromycota</taxon>
        <taxon>Glomeromycotina</taxon>
        <taxon>Glomeromycetes</taxon>
        <taxon>Diversisporales</taxon>
        <taxon>Gigasporaceae</taxon>
        <taxon>Cetraspora</taxon>
    </lineage>
</organism>
<comment type="caution">
    <text evidence="1">The sequence shown here is derived from an EMBL/GenBank/DDBJ whole genome shotgun (WGS) entry which is preliminary data.</text>
</comment>
<keyword evidence="2" id="KW-1185">Reference proteome</keyword>
<feature type="non-terminal residue" evidence="1">
    <location>
        <position position="43"/>
    </location>
</feature>
<evidence type="ECO:0000313" key="2">
    <source>
        <dbReference type="Proteomes" id="UP000789366"/>
    </source>
</evidence>